<dbReference type="AlphaFoldDB" id="A0A1V4BPP5"/>
<sequence>MQFLRLRVKTAWRSKKIRRIISLLLLFILMPIFLYACFSDLPNQSSEQRQGTLLVWYPEEGNLTEVLGLGLQEFEKLNPQVTILEQAIPIDEIPERFFKQSQSGLGASVILIFSRNIPRLVSEGVLGEIDRKNLDLSIYNPPTLKQVSYQGKIYGIPLGSRTNVLCYNQKKLQVSTDPLLKQPPTSLGGLVERARKGYSVGIVSSFEDTFWGMAIFGGYLWDDQGRLQPRLDGWAKWLEWLKFASSQPNFILNRQRELLHEAFARGRLTYYVCNSIEIADLKNSLQDDLRVALLPQDTQGKAAPILYTRVMVFNRNNSDNENRLGLALGKFLTNPEQQLQAIIQTESFIPTNRRVQIEENLLPIESVLLQQSHNAVAVPLDDWEKLNKILEEGEFWYERAIAGEISSSTAAHQLTLYIQSGLDQEVKKMN</sequence>
<dbReference type="SUPFAM" id="SSF53850">
    <property type="entry name" value="Periplasmic binding protein-like II"/>
    <property type="match status" value="1"/>
</dbReference>
<keyword evidence="3" id="KW-0732">Signal</keyword>
<evidence type="ECO:0000256" key="1">
    <source>
        <dbReference type="ARBA" id="ARBA00008520"/>
    </source>
</evidence>
<dbReference type="PANTHER" id="PTHR30061:SF50">
    <property type="entry name" value="MALTOSE_MALTODEXTRIN-BINDING PERIPLASMIC PROTEIN"/>
    <property type="match status" value="1"/>
</dbReference>
<comment type="caution">
    <text evidence="4">The sequence shown here is derived from an EMBL/GenBank/DDBJ whole genome shotgun (WGS) entry which is preliminary data.</text>
</comment>
<dbReference type="GO" id="GO:0055052">
    <property type="term" value="C:ATP-binding cassette (ABC) transporter complex, substrate-binding subunit-containing"/>
    <property type="evidence" value="ECO:0007669"/>
    <property type="project" value="TreeGrafter"/>
</dbReference>
<dbReference type="GO" id="GO:0015768">
    <property type="term" value="P:maltose transport"/>
    <property type="evidence" value="ECO:0007669"/>
    <property type="project" value="TreeGrafter"/>
</dbReference>
<reference evidence="4 5" key="1">
    <citation type="submission" date="2017-02" db="EMBL/GenBank/DDBJ databases">
        <title>Genome sequence of Microcystis aeruginosa KW.</title>
        <authorList>
            <person name="Oh H.-M."/>
            <person name="Ahn C.-Y."/>
            <person name="Jeong H."/>
            <person name="Srivastava A."/>
            <person name="Lee H.-G."/>
            <person name="Kang S.-R."/>
        </authorList>
    </citation>
    <scope>NUCLEOTIDE SEQUENCE [LARGE SCALE GENOMIC DNA]</scope>
    <source>
        <strain evidence="4 5">KW</strain>
    </source>
</reference>
<gene>
    <name evidence="4" type="ORF">B1L04_27200</name>
</gene>
<name>A0A1V4BPP5_MICAE</name>
<proteinExistence type="inferred from homology"/>
<evidence type="ECO:0000313" key="5">
    <source>
        <dbReference type="Proteomes" id="UP000189835"/>
    </source>
</evidence>
<evidence type="ECO:0000256" key="2">
    <source>
        <dbReference type="ARBA" id="ARBA00022448"/>
    </source>
</evidence>
<organism evidence="4 5">
    <name type="scientific">Microcystis aeruginosa KW</name>
    <dbReference type="NCBI Taxonomy" id="1960155"/>
    <lineage>
        <taxon>Bacteria</taxon>
        <taxon>Bacillati</taxon>
        <taxon>Cyanobacteriota</taxon>
        <taxon>Cyanophyceae</taxon>
        <taxon>Oscillatoriophycideae</taxon>
        <taxon>Chroococcales</taxon>
        <taxon>Microcystaceae</taxon>
        <taxon>Microcystis</taxon>
    </lineage>
</organism>
<keyword evidence="2" id="KW-0813">Transport</keyword>
<dbReference type="EMBL" id="MVGR01000005">
    <property type="protein sequence ID" value="OPF16062.1"/>
    <property type="molecule type" value="Genomic_DNA"/>
</dbReference>
<evidence type="ECO:0000313" key="4">
    <source>
        <dbReference type="EMBL" id="OPF16062.1"/>
    </source>
</evidence>
<dbReference type="GO" id="GO:0042956">
    <property type="term" value="P:maltodextrin transmembrane transport"/>
    <property type="evidence" value="ECO:0007669"/>
    <property type="project" value="TreeGrafter"/>
</dbReference>
<evidence type="ECO:0000256" key="3">
    <source>
        <dbReference type="ARBA" id="ARBA00022729"/>
    </source>
</evidence>
<accession>A0A1V4BPP5</accession>
<dbReference type="GO" id="GO:1901982">
    <property type="term" value="F:maltose binding"/>
    <property type="evidence" value="ECO:0007669"/>
    <property type="project" value="TreeGrafter"/>
</dbReference>
<dbReference type="RefSeq" id="WP_079209996.1">
    <property type="nucleotide sequence ID" value="NZ_MVGR01000005.1"/>
</dbReference>
<dbReference type="InterPro" id="IPR006059">
    <property type="entry name" value="SBP"/>
</dbReference>
<evidence type="ECO:0008006" key="6">
    <source>
        <dbReference type="Google" id="ProtNLM"/>
    </source>
</evidence>
<dbReference type="PANTHER" id="PTHR30061">
    <property type="entry name" value="MALTOSE-BINDING PERIPLASMIC PROTEIN"/>
    <property type="match status" value="1"/>
</dbReference>
<dbReference type="Proteomes" id="UP000189835">
    <property type="component" value="Unassembled WGS sequence"/>
</dbReference>
<protein>
    <recommendedName>
        <fullName evidence="6">ABC transporter substrate-binding protein</fullName>
    </recommendedName>
</protein>
<dbReference type="Gene3D" id="3.40.190.10">
    <property type="entry name" value="Periplasmic binding protein-like II"/>
    <property type="match status" value="2"/>
</dbReference>
<dbReference type="Pfam" id="PF13416">
    <property type="entry name" value="SBP_bac_8"/>
    <property type="match status" value="1"/>
</dbReference>
<comment type="similarity">
    <text evidence="1">Belongs to the bacterial solute-binding protein 1 family.</text>
</comment>